<dbReference type="InterPro" id="IPR023430">
    <property type="entry name" value="Pept_HybD-like_dom_sf"/>
</dbReference>
<comment type="caution">
    <text evidence="1">The sequence shown here is derived from an EMBL/GenBank/DDBJ whole genome shotgun (WGS) entry which is preliminary data.</text>
</comment>
<name>A0A2V3VPY3_9BACI</name>
<evidence type="ECO:0000313" key="1">
    <source>
        <dbReference type="EMBL" id="PXW83600.1"/>
    </source>
</evidence>
<proteinExistence type="predicted"/>
<keyword evidence="2" id="KW-1185">Reference proteome</keyword>
<dbReference type="AlphaFoldDB" id="A0A2V3VPY3"/>
<evidence type="ECO:0000313" key="2">
    <source>
        <dbReference type="Proteomes" id="UP000247978"/>
    </source>
</evidence>
<organism evidence="1 2">
    <name type="scientific">Pseudogracilibacillus auburnensis</name>
    <dbReference type="NCBI Taxonomy" id="1494959"/>
    <lineage>
        <taxon>Bacteria</taxon>
        <taxon>Bacillati</taxon>
        <taxon>Bacillota</taxon>
        <taxon>Bacilli</taxon>
        <taxon>Bacillales</taxon>
        <taxon>Bacillaceae</taxon>
        <taxon>Pseudogracilibacillus</taxon>
    </lineage>
</organism>
<dbReference type="SUPFAM" id="SSF53163">
    <property type="entry name" value="HybD-like"/>
    <property type="match status" value="1"/>
</dbReference>
<dbReference type="Pfam" id="PF06866">
    <property type="entry name" value="DUF1256"/>
    <property type="match status" value="1"/>
</dbReference>
<dbReference type="OrthoDB" id="9815953at2"/>
<dbReference type="InterPro" id="IPR009665">
    <property type="entry name" value="YyaC"/>
</dbReference>
<dbReference type="RefSeq" id="WP_110396793.1">
    <property type="nucleotide sequence ID" value="NZ_JADIJL010000019.1"/>
</dbReference>
<dbReference type="NCBIfam" id="TIGR02841">
    <property type="entry name" value="spore_YyaC"/>
    <property type="match status" value="1"/>
</dbReference>
<dbReference type="Proteomes" id="UP000247978">
    <property type="component" value="Unassembled WGS sequence"/>
</dbReference>
<accession>A0A2V3VPY3</accession>
<sequence length="199" mass="21810">MDSSLKKNETHYVHYQDPLAVKALSDLLITFLPKNHANLIVLCIGTDRSTGDSLGPLTGTFLSQMKPVNISVYGTLHDPVHAINLHEKTNLISDKYDNPFIIAIDASLGKNSSIGSYISGIGSLQPGAALNKKLPAVGDAYITGVVNIGGFMDYAVLQSTRLSVVHDMAFTLAIILNKLDLWLNYYQVNQRRNLARKKK</sequence>
<gene>
    <name evidence="1" type="ORF">DFR56_11573</name>
</gene>
<dbReference type="EMBL" id="QJJQ01000015">
    <property type="protein sequence ID" value="PXW83600.1"/>
    <property type="molecule type" value="Genomic_DNA"/>
</dbReference>
<protein>
    <submittedName>
        <fullName evidence="1">Putative sporulation protein YyaC</fullName>
    </submittedName>
</protein>
<reference evidence="1 2" key="1">
    <citation type="submission" date="2018-05" db="EMBL/GenBank/DDBJ databases">
        <title>Genomic Encyclopedia of Type Strains, Phase IV (KMG-IV): sequencing the most valuable type-strain genomes for metagenomic binning, comparative biology and taxonomic classification.</title>
        <authorList>
            <person name="Goeker M."/>
        </authorList>
    </citation>
    <scope>NUCLEOTIDE SEQUENCE [LARGE SCALE GENOMIC DNA]</scope>
    <source>
        <strain evidence="1 2">DSM 28556</strain>
    </source>
</reference>